<comment type="caution">
    <text evidence="5">The sequence shown here is derived from an EMBL/GenBank/DDBJ whole genome shotgun (WGS) entry which is preliminary data.</text>
</comment>
<dbReference type="RefSeq" id="WP_107271898.1">
    <property type="nucleotide sequence ID" value="NZ_PYMA01000004.1"/>
</dbReference>
<dbReference type="PANTHER" id="PTHR45138:SF9">
    <property type="entry name" value="DIGUANYLATE CYCLASE DGCM-RELATED"/>
    <property type="match status" value="1"/>
</dbReference>
<comment type="catalytic activity">
    <reaction evidence="2">
        <text>2 GTP = 3',3'-c-di-GMP + 2 diphosphate</text>
        <dbReference type="Rhea" id="RHEA:24898"/>
        <dbReference type="ChEBI" id="CHEBI:33019"/>
        <dbReference type="ChEBI" id="CHEBI:37565"/>
        <dbReference type="ChEBI" id="CHEBI:58805"/>
        <dbReference type="EC" id="2.7.7.65"/>
    </reaction>
</comment>
<dbReference type="GO" id="GO:0043709">
    <property type="term" value="P:cell adhesion involved in single-species biofilm formation"/>
    <property type="evidence" value="ECO:0007669"/>
    <property type="project" value="TreeGrafter"/>
</dbReference>
<keyword evidence="3" id="KW-0812">Transmembrane</keyword>
<feature type="transmembrane region" description="Helical" evidence="3">
    <location>
        <begin position="108"/>
        <end position="125"/>
    </location>
</feature>
<evidence type="ECO:0000256" key="3">
    <source>
        <dbReference type="SAM" id="Phobius"/>
    </source>
</evidence>
<feature type="transmembrane region" description="Helical" evidence="3">
    <location>
        <begin position="56"/>
        <end position="75"/>
    </location>
</feature>
<dbReference type="EMBL" id="PYMA01000004">
    <property type="protein sequence ID" value="PSW20290.1"/>
    <property type="molecule type" value="Genomic_DNA"/>
</dbReference>
<dbReference type="SMART" id="SM00267">
    <property type="entry name" value="GGDEF"/>
    <property type="match status" value="1"/>
</dbReference>
<dbReference type="InterPro" id="IPR000160">
    <property type="entry name" value="GGDEF_dom"/>
</dbReference>
<feature type="domain" description="GGDEF" evidence="4">
    <location>
        <begin position="221"/>
        <end position="351"/>
    </location>
</feature>
<dbReference type="CDD" id="cd01949">
    <property type="entry name" value="GGDEF"/>
    <property type="match status" value="1"/>
</dbReference>
<dbReference type="NCBIfam" id="TIGR00254">
    <property type="entry name" value="GGDEF"/>
    <property type="match status" value="1"/>
</dbReference>
<feature type="transmembrane region" description="Helical" evidence="3">
    <location>
        <begin position="130"/>
        <end position="147"/>
    </location>
</feature>
<sequence length="351" mass="39626">MPKVIKSNQLKSDNHAYLELSRDTLSHQLKVLFPATGLISLVIAFTYFVSESATNSTNFTTAVIAALLSFFLSAANKSNVNPYLLIWIFILYTTAVCAYDLINDTAQLISNTIALTIPLLCFFALKHQHAWWYSFLFGLFYIVMSSGEVMSKELQITETLRNISAYAMVLVMAYLLAQHRNEAIERVQKTATTDFLTALHNRQGLEAVYQHEAYRSNRYLKDLTLLLIDIDDLKAINDRYGLEVGDQALMMLSKCLREQTQQADHIARIGAEEFCILLPNTDIKQAEAFASKLNETISNWQLELDSGHRITLSISIGITQVEFQNFSLDYIKADSALQRAKNWGQGQIVIG</sequence>
<keyword evidence="6" id="KW-1185">Reference proteome</keyword>
<keyword evidence="3" id="KW-0472">Membrane</keyword>
<proteinExistence type="predicted"/>
<dbReference type="SUPFAM" id="SSF55073">
    <property type="entry name" value="Nucleotide cyclase"/>
    <property type="match status" value="1"/>
</dbReference>
<feature type="transmembrane region" description="Helical" evidence="3">
    <location>
        <begin position="82"/>
        <end position="102"/>
    </location>
</feature>
<reference evidence="5 6" key="1">
    <citation type="submission" date="2018-01" db="EMBL/GenBank/DDBJ databases">
        <title>Whole genome sequencing of Histamine producing bacteria.</title>
        <authorList>
            <person name="Butler K."/>
        </authorList>
    </citation>
    <scope>NUCLEOTIDE SEQUENCE [LARGE SCALE GENOMIC DNA]</scope>
    <source>
        <strain evidence="5 6">DSM 100436</strain>
    </source>
</reference>
<evidence type="ECO:0000313" key="6">
    <source>
        <dbReference type="Proteomes" id="UP000241771"/>
    </source>
</evidence>
<dbReference type="AlphaFoldDB" id="A0A2T3NVI7"/>
<dbReference type="PROSITE" id="PS50887">
    <property type="entry name" value="GGDEF"/>
    <property type="match status" value="1"/>
</dbReference>
<dbReference type="GO" id="GO:1902201">
    <property type="term" value="P:negative regulation of bacterial-type flagellum-dependent cell motility"/>
    <property type="evidence" value="ECO:0007669"/>
    <property type="project" value="TreeGrafter"/>
</dbReference>
<dbReference type="Pfam" id="PF00990">
    <property type="entry name" value="GGDEF"/>
    <property type="match status" value="1"/>
</dbReference>
<organism evidence="5 6">
    <name type="scientific">Photobacterium sanctipauli</name>
    <dbReference type="NCBI Taxonomy" id="1342794"/>
    <lineage>
        <taxon>Bacteria</taxon>
        <taxon>Pseudomonadati</taxon>
        <taxon>Pseudomonadota</taxon>
        <taxon>Gammaproteobacteria</taxon>
        <taxon>Vibrionales</taxon>
        <taxon>Vibrionaceae</taxon>
        <taxon>Photobacterium</taxon>
    </lineage>
</organism>
<dbReference type="Gene3D" id="3.30.70.270">
    <property type="match status" value="1"/>
</dbReference>
<gene>
    <name evidence="5" type="ORF">C9I98_09570</name>
</gene>
<dbReference type="GO" id="GO:0052621">
    <property type="term" value="F:diguanylate cyclase activity"/>
    <property type="evidence" value="ECO:0007669"/>
    <property type="project" value="UniProtKB-EC"/>
</dbReference>
<protein>
    <recommendedName>
        <fullName evidence="1">diguanylate cyclase</fullName>
        <ecNumber evidence="1">2.7.7.65</ecNumber>
    </recommendedName>
</protein>
<dbReference type="InterPro" id="IPR043128">
    <property type="entry name" value="Rev_trsase/Diguanyl_cyclase"/>
</dbReference>
<evidence type="ECO:0000256" key="1">
    <source>
        <dbReference type="ARBA" id="ARBA00012528"/>
    </source>
</evidence>
<dbReference type="EC" id="2.7.7.65" evidence="1"/>
<keyword evidence="3" id="KW-1133">Transmembrane helix</keyword>
<accession>A0A2T3NVI7</accession>
<evidence type="ECO:0000256" key="2">
    <source>
        <dbReference type="ARBA" id="ARBA00034247"/>
    </source>
</evidence>
<dbReference type="PANTHER" id="PTHR45138">
    <property type="entry name" value="REGULATORY COMPONENTS OF SENSORY TRANSDUCTION SYSTEM"/>
    <property type="match status" value="1"/>
</dbReference>
<evidence type="ECO:0000313" key="5">
    <source>
        <dbReference type="EMBL" id="PSW20290.1"/>
    </source>
</evidence>
<evidence type="ECO:0000259" key="4">
    <source>
        <dbReference type="PROSITE" id="PS50887"/>
    </source>
</evidence>
<dbReference type="InterPro" id="IPR050469">
    <property type="entry name" value="Diguanylate_Cyclase"/>
</dbReference>
<name>A0A2T3NVI7_9GAMM</name>
<dbReference type="Proteomes" id="UP000241771">
    <property type="component" value="Unassembled WGS sequence"/>
</dbReference>
<feature type="transmembrane region" description="Helical" evidence="3">
    <location>
        <begin position="31"/>
        <end position="50"/>
    </location>
</feature>
<dbReference type="InterPro" id="IPR029787">
    <property type="entry name" value="Nucleotide_cyclase"/>
</dbReference>
<dbReference type="GO" id="GO:0005886">
    <property type="term" value="C:plasma membrane"/>
    <property type="evidence" value="ECO:0007669"/>
    <property type="project" value="TreeGrafter"/>
</dbReference>